<gene>
    <name evidence="2" type="ORF">ACFSBJ_02155</name>
</gene>
<dbReference type="Proteomes" id="UP001597075">
    <property type="component" value="Unassembled WGS sequence"/>
</dbReference>
<evidence type="ECO:0000313" key="3">
    <source>
        <dbReference type="Proteomes" id="UP001597075"/>
    </source>
</evidence>
<dbReference type="EMBL" id="JBHUDL010000004">
    <property type="protein sequence ID" value="MFD1632555.1"/>
    <property type="molecule type" value="Genomic_DNA"/>
</dbReference>
<feature type="transmembrane region" description="Helical" evidence="1">
    <location>
        <begin position="20"/>
        <end position="40"/>
    </location>
</feature>
<organism evidence="2 3">
    <name type="scientific">Haloplanus ruber</name>
    <dbReference type="NCBI Taxonomy" id="869892"/>
    <lineage>
        <taxon>Archaea</taxon>
        <taxon>Methanobacteriati</taxon>
        <taxon>Methanobacteriota</taxon>
        <taxon>Stenosarchaea group</taxon>
        <taxon>Halobacteria</taxon>
        <taxon>Halobacteriales</taxon>
        <taxon>Haloferacaceae</taxon>
        <taxon>Haloplanus</taxon>
    </lineage>
</organism>
<keyword evidence="1" id="KW-0812">Transmembrane</keyword>
<name>A0ABD6CUK5_9EURY</name>
<keyword evidence="3" id="KW-1185">Reference proteome</keyword>
<comment type="caution">
    <text evidence="2">The sequence shown here is derived from an EMBL/GenBank/DDBJ whole genome shotgun (WGS) entry which is preliminary data.</text>
</comment>
<dbReference type="AlphaFoldDB" id="A0ABD6CUK5"/>
<feature type="transmembrane region" description="Helical" evidence="1">
    <location>
        <begin position="47"/>
        <end position="68"/>
    </location>
</feature>
<protein>
    <recommendedName>
        <fullName evidence="4">Cox cluster protein</fullName>
    </recommendedName>
</protein>
<evidence type="ECO:0008006" key="4">
    <source>
        <dbReference type="Google" id="ProtNLM"/>
    </source>
</evidence>
<evidence type="ECO:0000256" key="1">
    <source>
        <dbReference type="SAM" id="Phobius"/>
    </source>
</evidence>
<reference evidence="2 3" key="1">
    <citation type="journal article" date="2019" name="Int. J. Syst. Evol. Microbiol.">
        <title>The Global Catalogue of Microorganisms (GCM) 10K type strain sequencing project: providing services to taxonomists for standard genome sequencing and annotation.</title>
        <authorList>
            <consortium name="The Broad Institute Genomics Platform"/>
            <consortium name="The Broad Institute Genome Sequencing Center for Infectious Disease"/>
            <person name="Wu L."/>
            <person name="Ma J."/>
        </authorList>
    </citation>
    <scope>NUCLEOTIDE SEQUENCE [LARGE SCALE GENOMIC DNA]</scope>
    <source>
        <strain evidence="2 3">CGMCC 1.10594</strain>
    </source>
</reference>
<accession>A0ABD6CUK5</accession>
<sequence>MSVRTTPSEGTAVPTTPTRYDLLLLLLPLPLLLGAALSVVTSVPLKVGIGVGSLPSALVFVYAIWFAAPTRAGVNGRSA</sequence>
<keyword evidence="1" id="KW-1133">Transmembrane helix</keyword>
<dbReference type="RefSeq" id="WP_256406148.1">
    <property type="nucleotide sequence ID" value="NZ_CP187151.1"/>
</dbReference>
<dbReference type="InterPro" id="IPR058328">
    <property type="entry name" value="DUF8015"/>
</dbReference>
<evidence type="ECO:0000313" key="2">
    <source>
        <dbReference type="EMBL" id="MFD1632555.1"/>
    </source>
</evidence>
<dbReference type="Pfam" id="PF26047">
    <property type="entry name" value="DUF8015"/>
    <property type="match status" value="1"/>
</dbReference>
<proteinExistence type="predicted"/>
<keyword evidence="1" id="KW-0472">Membrane</keyword>